<reference evidence="1 2" key="1">
    <citation type="submission" date="2017-03" db="EMBL/GenBank/DDBJ databases">
        <authorList>
            <person name="Afonso C.L."/>
            <person name="Miller P.J."/>
            <person name="Scott M.A."/>
            <person name="Spackman E."/>
            <person name="Goraichik I."/>
            <person name="Dimitrov K.M."/>
            <person name="Suarez D.L."/>
            <person name="Swayne D.E."/>
        </authorList>
    </citation>
    <scope>NUCLEOTIDE SEQUENCE [LARGE SCALE GENOMIC DNA]</scope>
    <source>
        <strain evidence="1 2">ATCC 51113</strain>
    </source>
</reference>
<sequence length="318" mass="35438">MDDNTNIASFKIILDGFREDSDAKAVGVAVGATIQKLANALNLASLVGVTISYNYQLALNSVDRGFETSMELSPSSGDVIGVAMTVGVLRDGKNCAYIVFHAPYLEGILEPNSEDWLIALGIIAHECAHVSNLAALNKCFPGMLLTHRCKNIHDQLRINCWMAVIEEYCATRLSVVFDERQIDRLKDTFIKQAENLYDYVKDETFHYQMHRDVDLTLDKVYSAIASTLTLAAYYLGACAGMSVNFREGNEETFPSFEWLLPFIERLDFACDGIFERYGHWEGVDEMEVISDILDSIAVHLGVTVRETPKGIHVGINSF</sequence>
<evidence type="ECO:0000313" key="1">
    <source>
        <dbReference type="EMBL" id="OQM40056.1"/>
    </source>
</evidence>
<dbReference type="AlphaFoldDB" id="A0A1V8NUF1"/>
<name>A0A1V8NUF1_CITBR</name>
<gene>
    <name evidence="1" type="ORF">BZK42_21705</name>
</gene>
<comment type="caution">
    <text evidence="1">The sequence shown here is derived from an EMBL/GenBank/DDBJ whole genome shotgun (WGS) entry which is preliminary data.</text>
</comment>
<dbReference type="EMBL" id="NAEW01000014">
    <property type="protein sequence ID" value="OQM40056.1"/>
    <property type="molecule type" value="Genomic_DNA"/>
</dbReference>
<dbReference type="Proteomes" id="UP000192573">
    <property type="component" value="Unassembled WGS sequence"/>
</dbReference>
<evidence type="ECO:0000313" key="2">
    <source>
        <dbReference type="Proteomes" id="UP000192573"/>
    </source>
</evidence>
<dbReference type="RefSeq" id="WP_080860115.1">
    <property type="nucleotide sequence ID" value="NZ_CP077405.1"/>
</dbReference>
<accession>A0A1V8NUF1</accession>
<protein>
    <submittedName>
        <fullName evidence="1">Uncharacterized protein</fullName>
    </submittedName>
</protein>
<proteinExistence type="predicted"/>
<organism evidence="1 2">
    <name type="scientific">Citrobacter braakii</name>
    <dbReference type="NCBI Taxonomy" id="57706"/>
    <lineage>
        <taxon>Bacteria</taxon>
        <taxon>Pseudomonadati</taxon>
        <taxon>Pseudomonadota</taxon>
        <taxon>Gammaproteobacteria</taxon>
        <taxon>Enterobacterales</taxon>
        <taxon>Enterobacteriaceae</taxon>
        <taxon>Citrobacter</taxon>
        <taxon>Citrobacter freundii complex</taxon>
    </lineage>
</organism>